<keyword evidence="19" id="KW-1185">Reference proteome</keyword>
<evidence type="ECO:0000256" key="8">
    <source>
        <dbReference type="ARBA" id="ARBA00068659"/>
    </source>
</evidence>
<evidence type="ECO:0000256" key="12">
    <source>
        <dbReference type="PIRSR" id="PIRSR000445-3"/>
    </source>
</evidence>
<dbReference type="NCBIfam" id="TIGR01035">
    <property type="entry name" value="hemA"/>
    <property type="match status" value="1"/>
</dbReference>
<comment type="similarity">
    <text evidence="2 9 14">Belongs to the glutamyl-tRNA reductase family.</text>
</comment>
<sequence>MQLITFGLNHATAPLALREQLAFGDAQVPDTLQQLRDSLGEQVTEVALLSTCNRTEFYCVTDKPHQLAETLPQWLAQQRQLVTNDLSGHVYQHTQGSAAQHAFRVASGLDSMVLGEPQILGQMKQAERLAREAGCLGTLLNQLFQRSFATAKEVRSQTEIGAHSVSMAAAGVRLAERIFERLADCAILFVGAGEMIELCATHFAAQQPKRMVIANRTRERAQTLAGKVGASVMSLNELPEHFAQFDIVVSCTASSLPIIGLGMVERALKTRKHKPMFMMDLAVPRDIESDVAQLDDVFLYTVDDLASVVQEGMEQRQAAVGDAERIIQQRVQDFMHWLEGRSALPVIQEMRQHAEQLRQAELSKAQKALQKALAQGTDPMQALEQLSHGLTNKFLHAPLQALQQADEHTRPHWLALLGELYGASSTRTDSSLTNKLTNKEEE</sequence>
<evidence type="ECO:0000256" key="2">
    <source>
        <dbReference type="ARBA" id="ARBA00005916"/>
    </source>
</evidence>
<accession>A0A368L548</accession>
<dbReference type="OrthoDB" id="110209at2"/>
<feature type="binding site" evidence="9 11">
    <location>
        <position position="122"/>
    </location>
    <ligand>
        <name>substrate</name>
    </ligand>
</feature>
<keyword evidence="5 9" id="KW-0560">Oxidoreductase</keyword>
<dbReference type="AlphaFoldDB" id="A0A368L548"/>
<dbReference type="InterPro" id="IPR036343">
    <property type="entry name" value="GluRdtase_N_sf"/>
</dbReference>
<evidence type="ECO:0000256" key="10">
    <source>
        <dbReference type="PIRSR" id="PIRSR000445-1"/>
    </source>
</evidence>
<dbReference type="InterPro" id="IPR015896">
    <property type="entry name" value="4pyrrol_synth_GluRdtase_dimer"/>
</dbReference>
<dbReference type="InterPro" id="IPR018214">
    <property type="entry name" value="GluRdtase_CS"/>
</dbReference>
<dbReference type="InterPro" id="IPR006151">
    <property type="entry name" value="Shikm_DH/Glu-tRNA_Rdtase"/>
</dbReference>
<dbReference type="InterPro" id="IPR036453">
    <property type="entry name" value="GluRdtase_dimer_dom_sf"/>
</dbReference>
<comment type="catalytic activity">
    <reaction evidence="7 9 14">
        <text>(S)-4-amino-5-oxopentanoate + tRNA(Glu) + NADP(+) = L-glutamyl-tRNA(Glu) + NADPH + H(+)</text>
        <dbReference type="Rhea" id="RHEA:12344"/>
        <dbReference type="Rhea" id="RHEA-COMP:9663"/>
        <dbReference type="Rhea" id="RHEA-COMP:9680"/>
        <dbReference type="ChEBI" id="CHEBI:15378"/>
        <dbReference type="ChEBI" id="CHEBI:57501"/>
        <dbReference type="ChEBI" id="CHEBI:57783"/>
        <dbReference type="ChEBI" id="CHEBI:58349"/>
        <dbReference type="ChEBI" id="CHEBI:78442"/>
        <dbReference type="ChEBI" id="CHEBI:78520"/>
        <dbReference type="EC" id="1.2.1.70"/>
    </reaction>
</comment>
<feature type="domain" description="Glutamyl-tRNA reductase N-terminal" evidence="17">
    <location>
        <begin position="7"/>
        <end position="158"/>
    </location>
</feature>
<dbReference type="PROSITE" id="PS00747">
    <property type="entry name" value="GLUTR"/>
    <property type="match status" value="1"/>
</dbReference>
<dbReference type="Pfam" id="PF05201">
    <property type="entry name" value="GlutR_N"/>
    <property type="match status" value="1"/>
</dbReference>
<dbReference type="EC" id="1.2.1.70" evidence="3 9"/>
<evidence type="ECO:0000259" key="16">
    <source>
        <dbReference type="Pfam" id="PF01488"/>
    </source>
</evidence>
<comment type="pathway">
    <text evidence="1 9 14">Porphyrin-containing compound metabolism; protoporphyrin-IX biosynthesis; 5-aminolevulinate from L-glutamyl-tRNA(Glu): step 1/2.</text>
</comment>
<dbReference type="FunFam" id="3.30.460.30:FF:000001">
    <property type="entry name" value="Glutamyl-tRNA reductase"/>
    <property type="match status" value="1"/>
</dbReference>
<gene>
    <name evidence="9" type="primary">hemA</name>
    <name evidence="18" type="ORF">DU000_07025</name>
</gene>
<feature type="binding site" evidence="9 12">
    <location>
        <begin position="191"/>
        <end position="196"/>
    </location>
    <ligand>
        <name>NADP(+)</name>
        <dbReference type="ChEBI" id="CHEBI:58349"/>
    </ligand>
</feature>
<comment type="function">
    <text evidence="9">Catalyzes the NADPH-dependent reduction of glutamyl-tRNA(Glu) to glutamate 1-semialdehyde (GSA).</text>
</comment>
<keyword evidence="4 9" id="KW-0521">NADP</keyword>
<dbReference type="GO" id="GO:0019353">
    <property type="term" value="P:protoporphyrinogen IX biosynthetic process from glutamate"/>
    <property type="evidence" value="ECO:0007669"/>
    <property type="project" value="TreeGrafter"/>
</dbReference>
<feature type="binding site" evidence="9 11">
    <location>
        <position position="111"/>
    </location>
    <ligand>
        <name>substrate</name>
    </ligand>
</feature>
<feature type="active site" description="Nucleophile" evidence="9 10">
    <location>
        <position position="52"/>
    </location>
</feature>
<evidence type="ECO:0000256" key="14">
    <source>
        <dbReference type="RuleBase" id="RU000584"/>
    </source>
</evidence>
<dbReference type="Pfam" id="PF00745">
    <property type="entry name" value="GlutR_dimer"/>
    <property type="match status" value="1"/>
</dbReference>
<dbReference type="SUPFAM" id="SSF69075">
    <property type="entry name" value="Glutamyl tRNA-reductase dimerization domain"/>
    <property type="match status" value="1"/>
</dbReference>
<dbReference type="SUPFAM" id="SSF51735">
    <property type="entry name" value="NAD(P)-binding Rossmann-fold domains"/>
    <property type="match status" value="1"/>
</dbReference>
<evidence type="ECO:0000256" key="5">
    <source>
        <dbReference type="ARBA" id="ARBA00023002"/>
    </source>
</evidence>
<evidence type="ECO:0000256" key="11">
    <source>
        <dbReference type="PIRSR" id="PIRSR000445-2"/>
    </source>
</evidence>
<proteinExistence type="inferred from homology"/>
<dbReference type="GO" id="GO:0008883">
    <property type="term" value="F:glutamyl-tRNA reductase activity"/>
    <property type="evidence" value="ECO:0007669"/>
    <property type="project" value="UniProtKB-UniRule"/>
</dbReference>
<dbReference type="EMBL" id="QPGB01000002">
    <property type="protein sequence ID" value="RCS58552.1"/>
    <property type="molecule type" value="Genomic_DNA"/>
</dbReference>
<dbReference type="InterPro" id="IPR000343">
    <property type="entry name" value="4pyrrol_synth_GluRdtase"/>
</dbReference>
<evidence type="ECO:0000259" key="17">
    <source>
        <dbReference type="Pfam" id="PF05201"/>
    </source>
</evidence>
<evidence type="ECO:0000256" key="6">
    <source>
        <dbReference type="ARBA" id="ARBA00023244"/>
    </source>
</evidence>
<dbReference type="Pfam" id="PF01488">
    <property type="entry name" value="Shikimate_DH"/>
    <property type="match status" value="1"/>
</dbReference>
<dbReference type="RefSeq" id="WP_114402636.1">
    <property type="nucleotide sequence ID" value="NZ_QPGB01000002.1"/>
</dbReference>
<feature type="domain" description="Tetrapyrrole biosynthesis glutamyl-tRNA reductase dimerisation" evidence="15">
    <location>
        <begin position="323"/>
        <end position="422"/>
    </location>
</feature>
<feature type="domain" description="Quinate/shikimate 5-dehydrogenase/glutamyl-tRNA reductase" evidence="16">
    <location>
        <begin position="174"/>
        <end position="308"/>
    </location>
</feature>
<evidence type="ECO:0000256" key="9">
    <source>
        <dbReference type="HAMAP-Rule" id="MF_00087"/>
    </source>
</evidence>
<dbReference type="Gene3D" id="3.40.50.720">
    <property type="entry name" value="NAD(P)-binding Rossmann-like Domain"/>
    <property type="match status" value="1"/>
</dbReference>
<evidence type="ECO:0000259" key="15">
    <source>
        <dbReference type="Pfam" id="PF00745"/>
    </source>
</evidence>
<dbReference type="InterPro" id="IPR015895">
    <property type="entry name" value="4pyrrol_synth_GluRdtase_N"/>
</dbReference>
<evidence type="ECO:0000313" key="19">
    <source>
        <dbReference type="Proteomes" id="UP000252357"/>
    </source>
</evidence>
<evidence type="ECO:0000313" key="18">
    <source>
        <dbReference type="EMBL" id="RCS58552.1"/>
    </source>
</evidence>
<reference evidence="18 19" key="1">
    <citation type="journal article" date="2018" name="Int. J. Syst. Evol. Microbiol.">
        <title>Parvibium lacunae gen. nov., sp. nov., a new member of the family Alcaligenaceae isolated from a freshwater pond.</title>
        <authorList>
            <person name="Chen W.M."/>
            <person name="Xie P.B."/>
            <person name="Hsu M.Y."/>
            <person name="Sheu S.Y."/>
        </authorList>
    </citation>
    <scope>NUCLEOTIDE SEQUENCE [LARGE SCALE GENOMIC DNA]</scope>
    <source>
        <strain evidence="18 19">KMB9</strain>
    </source>
</reference>
<feature type="binding site" evidence="9 11">
    <location>
        <begin position="51"/>
        <end position="54"/>
    </location>
    <ligand>
        <name>substrate</name>
    </ligand>
</feature>
<name>A0A368L548_9BURK</name>
<dbReference type="Proteomes" id="UP000252357">
    <property type="component" value="Unassembled WGS sequence"/>
</dbReference>
<dbReference type="PANTHER" id="PTHR43013:SF1">
    <property type="entry name" value="GLUTAMYL-TRNA REDUCTASE"/>
    <property type="match status" value="1"/>
</dbReference>
<dbReference type="SUPFAM" id="SSF69742">
    <property type="entry name" value="Glutamyl tRNA-reductase catalytic, N-terminal domain"/>
    <property type="match status" value="1"/>
</dbReference>
<evidence type="ECO:0000256" key="7">
    <source>
        <dbReference type="ARBA" id="ARBA00047464"/>
    </source>
</evidence>
<organism evidence="18 19">
    <name type="scientific">Parvibium lacunae</name>
    <dbReference type="NCBI Taxonomy" id="1888893"/>
    <lineage>
        <taxon>Bacteria</taxon>
        <taxon>Pseudomonadati</taxon>
        <taxon>Pseudomonadota</taxon>
        <taxon>Betaproteobacteria</taxon>
        <taxon>Burkholderiales</taxon>
        <taxon>Alcaligenaceae</taxon>
        <taxon>Parvibium</taxon>
    </lineage>
</organism>
<dbReference type="HAMAP" id="MF_00087">
    <property type="entry name" value="Glu_tRNA_reductase"/>
    <property type="match status" value="1"/>
</dbReference>
<dbReference type="InterPro" id="IPR036291">
    <property type="entry name" value="NAD(P)-bd_dom_sf"/>
</dbReference>
<comment type="subunit">
    <text evidence="9">Homodimer.</text>
</comment>
<dbReference type="Gene3D" id="3.30.460.30">
    <property type="entry name" value="Glutamyl-tRNA reductase, N-terminal domain"/>
    <property type="match status" value="1"/>
</dbReference>
<comment type="caution">
    <text evidence="18">The sequence shown here is derived from an EMBL/GenBank/DDBJ whole genome shotgun (WGS) entry which is preliminary data.</text>
</comment>
<evidence type="ECO:0000256" key="3">
    <source>
        <dbReference type="ARBA" id="ARBA00012970"/>
    </source>
</evidence>
<protein>
    <recommendedName>
        <fullName evidence="8 9">Glutamyl-tRNA reductase</fullName>
        <shortName evidence="9">GluTR</shortName>
        <ecNumber evidence="3 9">1.2.1.70</ecNumber>
    </recommendedName>
</protein>
<dbReference type="UniPathway" id="UPA00251">
    <property type="reaction ID" value="UER00316"/>
</dbReference>
<dbReference type="CDD" id="cd05213">
    <property type="entry name" value="NAD_bind_Glutamyl_tRNA_reduct"/>
    <property type="match status" value="1"/>
</dbReference>
<feature type="site" description="Important for activity" evidence="9 13">
    <location>
        <position position="101"/>
    </location>
</feature>
<evidence type="ECO:0000256" key="1">
    <source>
        <dbReference type="ARBA" id="ARBA00005059"/>
    </source>
</evidence>
<comment type="miscellaneous">
    <text evidence="9">During catalysis, the active site Cys acts as a nucleophile attacking the alpha-carbonyl group of tRNA-bound glutamate with the formation of a thioester intermediate between enzyme and glutamate, and the concomitant release of tRNA(Glu). The thioester intermediate is finally reduced by direct hydride transfer from NADPH, to form the product GSA.</text>
</comment>
<feature type="binding site" evidence="9 11">
    <location>
        <begin position="116"/>
        <end position="118"/>
    </location>
    <ligand>
        <name>substrate</name>
    </ligand>
</feature>
<dbReference type="PANTHER" id="PTHR43013">
    <property type="entry name" value="GLUTAMYL-TRNA REDUCTASE"/>
    <property type="match status" value="1"/>
</dbReference>
<keyword evidence="6 9" id="KW-0627">Porphyrin biosynthesis</keyword>
<evidence type="ECO:0000256" key="4">
    <source>
        <dbReference type="ARBA" id="ARBA00022857"/>
    </source>
</evidence>
<dbReference type="GO" id="GO:0050661">
    <property type="term" value="F:NADP binding"/>
    <property type="evidence" value="ECO:0007669"/>
    <property type="project" value="InterPro"/>
</dbReference>
<evidence type="ECO:0000256" key="13">
    <source>
        <dbReference type="PIRSR" id="PIRSR000445-4"/>
    </source>
</evidence>
<dbReference type="FunFam" id="3.40.50.720:FF:000031">
    <property type="entry name" value="Glutamyl-tRNA reductase"/>
    <property type="match status" value="1"/>
</dbReference>
<dbReference type="PIRSF" id="PIRSF000445">
    <property type="entry name" value="4pyrrol_synth_GluRdtase"/>
    <property type="match status" value="1"/>
</dbReference>
<comment type="domain">
    <text evidence="9">Possesses an unusual extended V-shaped dimeric structure with each monomer consisting of three distinct domains arranged along a curved 'spinal' alpha-helix. The N-terminal catalytic domain specifically recognizes the glutamate moiety of the substrate. The second domain is the NADPH-binding domain, and the third C-terminal domain is responsible for dimerization.</text>
</comment>